<keyword evidence="8" id="KW-0999">Mitochondrion inner membrane</keyword>
<keyword evidence="5" id="KW-1003">Cell membrane</keyword>
<evidence type="ECO:0000256" key="2">
    <source>
        <dbReference type="ARBA" id="ARBA00004569"/>
    </source>
</evidence>
<comment type="catalytic activity">
    <reaction evidence="16">
        <text>(5Z,8Z,11Z,14Z)-eicosatetraenoyl-CoA + H2O = (5Z,8Z,11Z,14Z)-eicosatetraenoate + CoA + H(+)</text>
        <dbReference type="Rhea" id="RHEA:40151"/>
        <dbReference type="ChEBI" id="CHEBI:15377"/>
        <dbReference type="ChEBI" id="CHEBI:15378"/>
        <dbReference type="ChEBI" id="CHEBI:32395"/>
        <dbReference type="ChEBI" id="CHEBI:57287"/>
        <dbReference type="ChEBI" id="CHEBI:57368"/>
    </reaction>
    <physiologicalReaction direction="left-to-right" evidence="16">
        <dbReference type="Rhea" id="RHEA:40152"/>
    </physiologicalReaction>
</comment>
<comment type="catalytic activity">
    <reaction evidence="24">
        <text>decanoyl-CoA + H2O = decanoate + CoA + H(+)</text>
        <dbReference type="Rhea" id="RHEA:40059"/>
        <dbReference type="ChEBI" id="CHEBI:15377"/>
        <dbReference type="ChEBI" id="CHEBI:15378"/>
        <dbReference type="ChEBI" id="CHEBI:27689"/>
        <dbReference type="ChEBI" id="CHEBI:57287"/>
        <dbReference type="ChEBI" id="CHEBI:61430"/>
    </reaction>
    <physiologicalReaction direction="left-to-right" evidence="24">
        <dbReference type="Rhea" id="RHEA:40060"/>
    </physiologicalReaction>
</comment>
<gene>
    <name evidence="28" type="ORF">ACHAWU_002739</name>
</gene>
<dbReference type="CDD" id="cd03443">
    <property type="entry name" value="PaaI_thioesterase"/>
    <property type="match status" value="1"/>
</dbReference>
<dbReference type="Gene3D" id="3.40.50.720">
    <property type="entry name" value="NAD(P)-binding Rossmann-like Domain"/>
    <property type="match status" value="1"/>
</dbReference>
<dbReference type="GO" id="GO:0005743">
    <property type="term" value="C:mitochondrial inner membrane"/>
    <property type="evidence" value="ECO:0007669"/>
    <property type="project" value="UniProtKB-SubCell"/>
</dbReference>
<evidence type="ECO:0000256" key="9">
    <source>
        <dbReference type="ARBA" id="ARBA00022801"/>
    </source>
</evidence>
<keyword evidence="12" id="KW-0443">Lipid metabolism</keyword>
<comment type="subcellular location">
    <subcellularLocation>
        <location evidence="3">Cell projection</location>
        <location evidence="3">Ruffle membrane</location>
    </subcellularLocation>
    <subcellularLocation>
        <location evidence="1">Cytoplasm</location>
    </subcellularLocation>
    <subcellularLocation>
        <location evidence="4">Mitochondrion inner membrane</location>
        <topology evidence="4">Peripheral membrane protein</topology>
    </subcellularLocation>
    <subcellularLocation>
        <location evidence="2">Mitochondrion intermembrane space</location>
    </subcellularLocation>
</comment>
<dbReference type="EC" id="3.1.2.2" evidence="19"/>
<evidence type="ECO:0000256" key="15">
    <source>
        <dbReference type="ARBA" id="ARBA00023273"/>
    </source>
</evidence>
<evidence type="ECO:0000256" key="21">
    <source>
        <dbReference type="ARBA" id="ARBA00043210"/>
    </source>
</evidence>
<evidence type="ECO:0000256" key="19">
    <source>
        <dbReference type="ARBA" id="ARBA00038848"/>
    </source>
</evidence>
<evidence type="ECO:0000256" key="3">
    <source>
        <dbReference type="ARBA" id="ARBA00004632"/>
    </source>
</evidence>
<keyword evidence="10" id="KW-0276">Fatty acid metabolism</keyword>
<evidence type="ECO:0000256" key="14">
    <source>
        <dbReference type="ARBA" id="ARBA00023136"/>
    </source>
</evidence>
<comment type="similarity">
    <text evidence="18">Belongs to the THEM4/THEM5 thioesterase family.</text>
</comment>
<dbReference type="SUPFAM" id="SSF54637">
    <property type="entry name" value="Thioesterase/thiol ester dehydrase-isomerase"/>
    <property type="match status" value="1"/>
</dbReference>
<evidence type="ECO:0000256" key="16">
    <source>
        <dbReference type="ARBA" id="ARBA00035852"/>
    </source>
</evidence>
<evidence type="ECO:0000313" key="28">
    <source>
        <dbReference type="EMBL" id="KAL3766024.1"/>
    </source>
</evidence>
<keyword evidence="15" id="KW-0966">Cell projection</keyword>
<evidence type="ECO:0000256" key="24">
    <source>
        <dbReference type="ARBA" id="ARBA00047969"/>
    </source>
</evidence>
<dbReference type="Proteomes" id="UP001530293">
    <property type="component" value="Unassembled WGS sequence"/>
</dbReference>
<dbReference type="PANTHER" id="PTHR12418">
    <property type="entry name" value="ACYL-COENZYME A THIOESTERASE THEM4"/>
    <property type="match status" value="1"/>
</dbReference>
<evidence type="ECO:0000256" key="26">
    <source>
        <dbReference type="ARBA" id="ARBA00048180"/>
    </source>
</evidence>
<evidence type="ECO:0000256" key="6">
    <source>
        <dbReference type="ARBA" id="ARBA00022490"/>
    </source>
</evidence>
<dbReference type="EMBL" id="JALLBG020000089">
    <property type="protein sequence ID" value="KAL3766024.1"/>
    <property type="molecule type" value="Genomic_DNA"/>
</dbReference>
<comment type="catalytic activity">
    <reaction evidence="25">
        <text>dodecanoyl-CoA + H2O = dodecanoate + CoA + H(+)</text>
        <dbReference type="Rhea" id="RHEA:30135"/>
        <dbReference type="ChEBI" id="CHEBI:15377"/>
        <dbReference type="ChEBI" id="CHEBI:15378"/>
        <dbReference type="ChEBI" id="CHEBI:18262"/>
        <dbReference type="ChEBI" id="CHEBI:57287"/>
        <dbReference type="ChEBI" id="CHEBI:57375"/>
    </reaction>
    <physiologicalReaction direction="left-to-right" evidence="25">
        <dbReference type="Rhea" id="RHEA:30136"/>
    </physiologicalReaction>
</comment>
<dbReference type="GO" id="GO:0005758">
    <property type="term" value="C:mitochondrial intermembrane space"/>
    <property type="evidence" value="ECO:0007669"/>
    <property type="project" value="UniProtKB-SubCell"/>
</dbReference>
<comment type="catalytic activity">
    <reaction evidence="26">
        <text>tetradecanoyl-CoA + H2O = tetradecanoate + CoA + H(+)</text>
        <dbReference type="Rhea" id="RHEA:40119"/>
        <dbReference type="ChEBI" id="CHEBI:15377"/>
        <dbReference type="ChEBI" id="CHEBI:15378"/>
        <dbReference type="ChEBI" id="CHEBI:30807"/>
        <dbReference type="ChEBI" id="CHEBI:57287"/>
        <dbReference type="ChEBI" id="CHEBI:57385"/>
    </reaction>
    <physiologicalReaction direction="left-to-right" evidence="26">
        <dbReference type="Rhea" id="RHEA:40120"/>
    </physiologicalReaction>
</comment>
<evidence type="ECO:0000256" key="1">
    <source>
        <dbReference type="ARBA" id="ARBA00004496"/>
    </source>
</evidence>
<evidence type="ECO:0000256" key="7">
    <source>
        <dbReference type="ARBA" id="ARBA00022703"/>
    </source>
</evidence>
<comment type="catalytic activity">
    <reaction evidence="17">
        <text>(9Z)-octadecenoyl-CoA + H2O = (9Z)-octadecenoate + CoA + H(+)</text>
        <dbReference type="Rhea" id="RHEA:40139"/>
        <dbReference type="ChEBI" id="CHEBI:15377"/>
        <dbReference type="ChEBI" id="CHEBI:15378"/>
        <dbReference type="ChEBI" id="CHEBI:30823"/>
        <dbReference type="ChEBI" id="CHEBI:57287"/>
        <dbReference type="ChEBI" id="CHEBI:57387"/>
    </reaction>
    <physiologicalReaction direction="left-to-right" evidence="17">
        <dbReference type="Rhea" id="RHEA:40140"/>
    </physiologicalReaction>
</comment>
<proteinExistence type="inferred from homology"/>
<sequence length="401" mass="44602">MPFLILNLFGVLDAKRSGEDAVKSYAMNSGCSYSIIRPGRLVGGPYTNLDLATLFQVEGGASNGVTVQSGDALLGDCKRDVCAEAVLQCLENRECEDVVFSMHRFRASSATASMTAGVSAAAAAAIFLSYPARMERDHHHDVQYSISRETIQQHTTSNNNIMTAWSSSLLDSNYWLRSNIPTKCEAVNNKKMDTVNNNKTFASNTPATVYGEEEESNSANGRINYYYKRMNPNDVDRTSLMESHAIFGPLWGEGLIERYHVYKRINTNNEHPQIVLQSPRELTVVDLKVGKKLNGHDGIIHGGIISLLFDEAMGWAYECLQQQDQIDSSGMIIVTANLTVNFRAPFLAGSEAVIRVYHNETKGRKIYFSARLESKDGRVVFAEASSLFVLARKDKLRMKER</sequence>
<comment type="catalytic activity">
    <reaction evidence="22">
        <text>octanoyl-CoA + H2O = octanoate + CoA + H(+)</text>
        <dbReference type="Rhea" id="RHEA:30143"/>
        <dbReference type="ChEBI" id="CHEBI:15377"/>
        <dbReference type="ChEBI" id="CHEBI:15378"/>
        <dbReference type="ChEBI" id="CHEBI:25646"/>
        <dbReference type="ChEBI" id="CHEBI:57287"/>
        <dbReference type="ChEBI" id="CHEBI:57386"/>
    </reaction>
    <physiologicalReaction direction="left-to-right" evidence="22">
        <dbReference type="Rhea" id="RHEA:30144"/>
    </physiologicalReaction>
</comment>
<keyword evidence="6" id="KW-0963">Cytoplasm</keyword>
<protein>
    <recommendedName>
        <fullName evidence="20">Acyl-coenzyme A thioesterase THEM4</fullName>
        <ecNumber evidence="19">3.1.2.2</ecNumber>
    </recommendedName>
    <alternativeName>
        <fullName evidence="21">Thioesterase superfamily member 4</fullName>
    </alternativeName>
</protein>
<evidence type="ECO:0000256" key="25">
    <source>
        <dbReference type="ARBA" id="ARBA00048074"/>
    </source>
</evidence>
<dbReference type="GO" id="GO:0016787">
    <property type="term" value="F:hydrolase activity"/>
    <property type="evidence" value="ECO:0007669"/>
    <property type="project" value="UniProtKB-KW"/>
</dbReference>
<dbReference type="GO" id="GO:0006631">
    <property type="term" value="P:fatty acid metabolic process"/>
    <property type="evidence" value="ECO:0007669"/>
    <property type="project" value="UniProtKB-KW"/>
</dbReference>
<evidence type="ECO:0000256" key="5">
    <source>
        <dbReference type="ARBA" id="ARBA00022475"/>
    </source>
</evidence>
<dbReference type="GO" id="GO:0032587">
    <property type="term" value="C:ruffle membrane"/>
    <property type="evidence" value="ECO:0007669"/>
    <property type="project" value="UniProtKB-SubCell"/>
</dbReference>
<dbReference type="InterPro" id="IPR029069">
    <property type="entry name" value="HotDog_dom_sf"/>
</dbReference>
<evidence type="ECO:0000256" key="18">
    <source>
        <dbReference type="ARBA" id="ARBA00038456"/>
    </source>
</evidence>
<evidence type="ECO:0000256" key="10">
    <source>
        <dbReference type="ARBA" id="ARBA00022832"/>
    </source>
</evidence>
<name>A0ABD3MPU7_9STRA</name>
<feature type="domain" description="Thioesterase" evidence="27">
    <location>
        <begin position="298"/>
        <end position="380"/>
    </location>
</feature>
<dbReference type="AlphaFoldDB" id="A0ABD3MPU7"/>
<evidence type="ECO:0000256" key="22">
    <source>
        <dbReference type="ARBA" id="ARBA00047588"/>
    </source>
</evidence>
<reference evidence="28 29" key="1">
    <citation type="submission" date="2024-10" db="EMBL/GenBank/DDBJ databases">
        <title>Updated reference genomes for cyclostephanoid diatoms.</title>
        <authorList>
            <person name="Roberts W.R."/>
            <person name="Alverson A.J."/>
        </authorList>
    </citation>
    <scope>NUCLEOTIDE SEQUENCE [LARGE SCALE GENOMIC DNA]</scope>
    <source>
        <strain evidence="28 29">AJA232-27</strain>
    </source>
</reference>
<dbReference type="Pfam" id="PF03061">
    <property type="entry name" value="4HBT"/>
    <property type="match status" value="1"/>
</dbReference>
<evidence type="ECO:0000256" key="13">
    <source>
        <dbReference type="ARBA" id="ARBA00023128"/>
    </source>
</evidence>
<evidence type="ECO:0000313" key="29">
    <source>
        <dbReference type="Proteomes" id="UP001530293"/>
    </source>
</evidence>
<evidence type="ECO:0000256" key="17">
    <source>
        <dbReference type="ARBA" id="ARBA00037002"/>
    </source>
</evidence>
<keyword evidence="13" id="KW-0496">Mitochondrion</keyword>
<dbReference type="PANTHER" id="PTHR12418:SF19">
    <property type="entry name" value="ACYL-COENZYME A THIOESTERASE THEM4"/>
    <property type="match status" value="1"/>
</dbReference>
<dbReference type="Gene3D" id="3.10.129.10">
    <property type="entry name" value="Hotdog Thioesterase"/>
    <property type="match status" value="1"/>
</dbReference>
<evidence type="ECO:0000256" key="12">
    <source>
        <dbReference type="ARBA" id="ARBA00023098"/>
    </source>
</evidence>
<dbReference type="InterPro" id="IPR006683">
    <property type="entry name" value="Thioestr_dom"/>
</dbReference>
<organism evidence="28 29">
    <name type="scientific">Discostella pseudostelligera</name>
    <dbReference type="NCBI Taxonomy" id="259834"/>
    <lineage>
        <taxon>Eukaryota</taxon>
        <taxon>Sar</taxon>
        <taxon>Stramenopiles</taxon>
        <taxon>Ochrophyta</taxon>
        <taxon>Bacillariophyta</taxon>
        <taxon>Coscinodiscophyceae</taxon>
        <taxon>Thalassiosirophycidae</taxon>
        <taxon>Stephanodiscales</taxon>
        <taxon>Stephanodiscaceae</taxon>
        <taxon>Discostella</taxon>
    </lineage>
</organism>
<comment type="caution">
    <text evidence="28">The sequence shown here is derived from an EMBL/GenBank/DDBJ whole genome shotgun (WGS) entry which is preliminary data.</text>
</comment>
<keyword evidence="11" id="KW-0809">Transit peptide</keyword>
<evidence type="ECO:0000256" key="11">
    <source>
        <dbReference type="ARBA" id="ARBA00022946"/>
    </source>
</evidence>
<accession>A0ABD3MPU7</accession>
<evidence type="ECO:0000259" key="27">
    <source>
        <dbReference type="Pfam" id="PF03061"/>
    </source>
</evidence>
<evidence type="ECO:0000256" key="8">
    <source>
        <dbReference type="ARBA" id="ARBA00022792"/>
    </source>
</evidence>
<dbReference type="InterPro" id="IPR052365">
    <property type="entry name" value="THEM4/THEM5_acyl-CoA_thioest"/>
</dbReference>
<comment type="catalytic activity">
    <reaction evidence="23">
        <text>hexadecanoyl-CoA + H2O = hexadecanoate + CoA + H(+)</text>
        <dbReference type="Rhea" id="RHEA:16645"/>
        <dbReference type="ChEBI" id="CHEBI:7896"/>
        <dbReference type="ChEBI" id="CHEBI:15377"/>
        <dbReference type="ChEBI" id="CHEBI:15378"/>
        <dbReference type="ChEBI" id="CHEBI:57287"/>
        <dbReference type="ChEBI" id="CHEBI:57379"/>
        <dbReference type="EC" id="3.1.2.2"/>
    </reaction>
    <physiologicalReaction direction="left-to-right" evidence="23">
        <dbReference type="Rhea" id="RHEA:16646"/>
    </physiologicalReaction>
</comment>
<keyword evidence="29" id="KW-1185">Reference proteome</keyword>
<evidence type="ECO:0000256" key="23">
    <source>
        <dbReference type="ARBA" id="ARBA00047734"/>
    </source>
</evidence>
<evidence type="ECO:0000256" key="20">
    <source>
        <dbReference type="ARBA" id="ARBA00040123"/>
    </source>
</evidence>
<keyword evidence="7" id="KW-0053">Apoptosis</keyword>
<keyword evidence="14" id="KW-0472">Membrane</keyword>
<keyword evidence="9" id="KW-0378">Hydrolase</keyword>
<evidence type="ECO:0000256" key="4">
    <source>
        <dbReference type="ARBA" id="ARBA00004637"/>
    </source>
</evidence>